<organism evidence="4 5">
    <name type="scientific">Symbiodinium necroappetens</name>
    <dbReference type="NCBI Taxonomy" id="1628268"/>
    <lineage>
        <taxon>Eukaryota</taxon>
        <taxon>Sar</taxon>
        <taxon>Alveolata</taxon>
        <taxon>Dinophyceae</taxon>
        <taxon>Suessiales</taxon>
        <taxon>Symbiodiniaceae</taxon>
        <taxon>Symbiodinium</taxon>
    </lineage>
</organism>
<dbReference type="EMBL" id="CAJNJA010078164">
    <property type="protein sequence ID" value="CAE7921808.1"/>
    <property type="molecule type" value="Genomic_DNA"/>
</dbReference>
<keyword evidence="2" id="KW-0560">Oxidoreductase</keyword>
<comment type="caution">
    <text evidence="4">The sequence shown here is derived from an EMBL/GenBank/DDBJ whole genome shotgun (WGS) entry which is preliminary data.</text>
</comment>
<evidence type="ECO:0000256" key="2">
    <source>
        <dbReference type="ARBA" id="ARBA00023002"/>
    </source>
</evidence>
<dbReference type="PRINTS" id="PR00080">
    <property type="entry name" value="SDRFAMILY"/>
</dbReference>
<evidence type="ECO:0000256" key="1">
    <source>
        <dbReference type="ARBA" id="ARBA00006484"/>
    </source>
</evidence>
<dbReference type="GO" id="GO:0005737">
    <property type="term" value="C:cytoplasm"/>
    <property type="evidence" value="ECO:0007669"/>
    <property type="project" value="TreeGrafter"/>
</dbReference>
<dbReference type="OrthoDB" id="1274115at2759"/>
<proteinExistence type="inferred from homology"/>
<keyword evidence="5" id="KW-1185">Reference proteome</keyword>
<dbReference type="Pfam" id="PF00106">
    <property type="entry name" value="adh_short"/>
    <property type="match status" value="1"/>
</dbReference>
<reference evidence="4" key="1">
    <citation type="submission" date="2021-02" db="EMBL/GenBank/DDBJ databases">
        <authorList>
            <person name="Dougan E. K."/>
            <person name="Rhodes N."/>
            <person name="Thang M."/>
            <person name="Chan C."/>
        </authorList>
    </citation>
    <scope>NUCLEOTIDE SEQUENCE</scope>
</reference>
<dbReference type="Gene3D" id="3.40.50.720">
    <property type="entry name" value="NAD(P)-binding Rossmann-like Domain"/>
    <property type="match status" value="1"/>
</dbReference>
<dbReference type="PANTHER" id="PTHR44229:SF4">
    <property type="entry name" value="15-HYDROXYPROSTAGLANDIN DEHYDROGENASE [NAD(+)]"/>
    <property type="match status" value="1"/>
</dbReference>
<dbReference type="SUPFAM" id="SSF51735">
    <property type="entry name" value="NAD(P)-binding Rossmann-fold domains"/>
    <property type="match status" value="1"/>
</dbReference>
<name>A0A813BT71_9DINO</name>
<sequence>MPAIQGSTAWISGAAQGIGLAVARELVAKGANIVMADLLDETKGQSLAADLCQLGAGTAVYDRVDVTDTASLHRSLVERPQEAFGCCATIVVNNAGIVVNDDAGDAKIKSMMDVNMMAVMKGTQMAAEAIRSAGKKGVVINTASMGGLLPLPETQAYAASKWAVVGFSISCRPLKKSHGVRVNCVCPAMTQTPAVGTFFAKKFKEQDANHPLLKDQLLPEEVADAYVALIENDKLNSQAAAIMPQVSYLHNFDFVGVTMQGIQDGVKLPRRARL</sequence>
<evidence type="ECO:0000313" key="4">
    <source>
        <dbReference type="EMBL" id="CAE7921808.1"/>
    </source>
</evidence>
<dbReference type="PRINTS" id="PR00081">
    <property type="entry name" value="GDHRDH"/>
</dbReference>
<evidence type="ECO:0000256" key="3">
    <source>
        <dbReference type="RuleBase" id="RU000363"/>
    </source>
</evidence>
<gene>
    <name evidence="4" type="primary">Hpgd</name>
    <name evidence="4" type="ORF">SNEC2469_LOCUS31801</name>
</gene>
<dbReference type="GO" id="GO:0016616">
    <property type="term" value="F:oxidoreductase activity, acting on the CH-OH group of donors, NAD or NADP as acceptor"/>
    <property type="evidence" value="ECO:0007669"/>
    <property type="project" value="TreeGrafter"/>
</dbReference>
<dbReference type="InterPro" id="IPR036291">
    <property type="entry name" value="NAD(P)-bd_dom_sf"/>
</dbReference>
<evidence type="ECO:0000313" key="5">
    <source>
        <dbReference type="Proteomes" id="UP000601435"/>
    </source>
</evidence>
<dbReference type="InterPro" id="IPR002347">
    <property type="entry name" value="SDR_fam"/>
</dbReference>
<dbReference type="PANTHER" id="PTHR44229">
    <property type="entry name" value="15-HYDROXYPROSTAGLANDIN DEHYDROGENASE [NAD(+)]"/>
    <property type="match status" value="1"/>
</dbReference>
<comment type="similarity">
    <text evidence="1 3">Belongs to the short-chain dehydrogenases/reductases (SDR) family.</text>
</comment>
<dbReference type="Proteomes" id="UP000601435">
    <property type="component" value="Unassembled WGS sequence"/>
</dbReference>
<dbReference type="AlphaFoldDB" id="A0A813BT71"/>
<accession>A0A813BT71</accession>
<protein>
    <submittedName>
        <fullName evidence="4">Hpgd protein</fullName>
    </submittedName>
</protein>